<dbReference type="Gene3D" id="2.60.40.2700">
    <property type="match status" value="1"/>
</dbReference>
<name>A0A6J6GM12_9ZZZZ</name>
<protein>
    <submittedName>
        <fullName evidence="1">Unannotated protein</fullName>
    </submittedName>
</protein>
<sequence>MSRWRKGFLLALILPLPFILTPPAHAGYTGVQYGIVNENGSLTLTAPSGAVFTQVVFASYGSPTQTYPYSIGACHAATSSNVVGTAFLNRNSATLGATNGNFTDPCVGTGKQLAVTMGYTYSLTNSSLPTISGSTSVGATLTATQGTWANTPNSYAYQWQRAATSGGTYSDIASANSNTYVITSSDVGKFLKVVVAATNDAGSVSAASLPTASAVSGITSTTLSLSGSPTVAYYRTATPISISVTADGKVSVFANGKIIPGCKNALTSSLAFTCNWKPTTHGSVTLVSTYTPTVAGYQSSTSSSYRIHVIMRTNKR</sequence>
<organism evidence="1">
    <name type="scientific">freshwater metagenome</name>
    <dbReference type="NCBI Taxonomy" id="449393"/>
    <lineage>
        <taxon>unclassified sequences</taxon>
        <taxon>metagenomes</taxon>
        <taxon>ecological metagenomes</taxon>
    </lineage>
</organism>
<dbReference type="Gene3D" id="2.60.120.740">
    <property type="match status" value="1"/>
</dbReference>
<dbReference type="CDD" id="cd22842">
    <property type="entry name" value="Gal_Rha_Lectin_BGal"/>
    <property type="match status" value="1"/>
</dbReference>
<dbReference type="EMBL" id="CAEZUD010000095">
    <property type="protein sequence ID" value="CAB4599905.1"/>
    <property type="molecule type" value="Genomic_DNA"/>
</dbReference>
<dbReference type="InterPro" id="IPR043159">
    <property type="entry name" value="Lectin_gal-bd_sf"/>
</dbReference>
<dbReference type="AlphaFoldDB" id="A0A6J6GM12"/>
<evidence type="ECO:0000313" key="1">
    <source>
        <dbReference type="EMBL" id="CAB4599905.1"/>
    </source>
</evidence>
<proteinExistence type="predicted"/>
<accession>A0A6J6GM12</accession>
<gene>
    <name evidence="1" type="ORF">UFOPK1778_01196</name>
</gene>
<reference evidence="1" key="1">
    <citation type="submission" date="2020-05" db="EMBL/GenBank/DDBJ databases">
        <authorList>
            <person name="Chiriac C."/>
            <person name="Salcher M."/>
            <person name="Ghai R."/>
            <person name="Kavagutti S V."/>
        </authorList>
    </citation>
    <scope>NUCLEOTIDE SEQUENCE</scope>
</reference>